<proteinExistence type="predicted"/>
<sequence length="482" mass="53740">MIIVYSYSCRRSLCTWDRRLFTSLTILFSALASLSVGSLLGLLGAVHPWPLLGSLKLIAHHCHNGRRTITTLVVLAYLLLDIIGRLSLATFGLTYDLNENAGVNYPVMLNDFGTRECLTALSIMYDQSGPSTYNMRYISGQVLDREVEGSTVTYTYDLGEYRGLDEYPSFDRVVHSPLSCTGRNFFNESAYEKGRLPSCPAFLHSLDGIYTFYSPATDYIRAMHWDYAQVDNPSACITSYLYNDVWPSYVKGYERNATFFECTTCLKDGNGEPSLSLDLFFSYLEDKLLYASGILLSFGLFDCRYNQYSAGQVRAKEYGSQKHTMHFINNLNALRHDELGDDWYPKPVPAEYALHTAHLAARLPILAIMGAEQQLPRVTREKGASEQTFIVTSLEVKWGRPAGVLAAILAGQVLAVVVVSYVSHGVLLAASGKDLAESIQQSAGEIRYGTRTVPNDKTSSERHEVDFWNGVNSVFSKGEDCV</sequence>
<name>A0ABQ0GLJ9_9PEZI</name>
<feature type="transmembrane region" description="Helical" evidence="1">
    <location>
        <begin position="20"/>
        <end position="49"/>
    </location>
</feature>
<accession>A0ABQ0GLJ9</accession>
<dbReference type="GeneID" id="98179576"/>
<organism evidence="2 3">
    <name type="scientific">Madurella fahalii</name>
    <dbReference type="NCBI Taxonomy" id="1157608"/>
    <lineage>
        <taxon>Eukaryota</taxon>
        <taxon>Fungi</taxon>
        <taxon>Dikarya</taxon>
        <taxon>Ascomycota</taxon>
        <taxon>Pezizomycotina</taxon>
        <taxon>Sordariomycetes</taxon>
        <taxon>Sordariomycetidae</taxon>
        <taxon>Sordariales</taxon>
        <taxon>Sordariales incertae sedis</taxon>
        <taxon>Madurella</taxon>
    </lineage>
</organism>
<dbReference type="RefSeq" id="XP_070920354.1">
    <property type="nucleotide sequence ID" value="XM_071064253.1"/>
</dbReference>
<keyword evidence="1" id="KW-1133">Transmembrane helix</keyword>
<evidence type="ECO:0000313" key="2">
    <source>
        <dbReference type="EMBL" id="GAB1318624.1"/>
    </source>
</evidence>
<keyword evidence="1" id="KW-0812">Transmembrane</keyword>
<keyword evidence="3" id="KW-1185">Reference proteome</keyword>
<dbReference type="EMBL" id="BAAFSV010000005">
    <property type="protein sequence ID" value="GAB1318624.1"/>
    <property type="molecule type" value="Genomic_DNA"/>
</dbReference>
<evidence type="ECO:0000313" key="3">
    <source>
        <dbReference type="Proteomes" id="UP001628179"/>
    </source>
</evidence>
<protein>
    <submittedName>
        <fullName evidence="2">Uncharacterized protein</fullName>
    </submittedName>
</protein>
<gene>
    <name evidence="2" type="ORF">MFIFM68171_08834</name>
</gene>
<dbReference type="Proteomes" id="UP001628179">
    <property type="component" value="Unassembled WGS sequence"/>
</dbReference>
<comment type="caution">
    <text evidence="2">The sequence shown here is derived from an EMBL/GenBank/DDBJ whole genome shotgun (WGS) entry which is preliminary data.</text>
</comment>
<evidence type="ECO:0000256" key="1">
    <source>
        <dbReference type="SAM" id="Phobius"/>
    </source>
</evidence>
<keyword evidence="1" id="KW-0472">Membrane</keyword>
<reference evidence="2 3" key="1">
    <citation type="submission" date="2024-09" db="EMBL/GenBank/DDBJ databases">
        <title>Itraconazole resistance in Madurella fahalii resulting from another homologue of gene encoding cytochrome P450 14-alpha sterol demethylase (CYP51).</title>
        <authorList>
            <person name="Yoshioka I."/>
            <person name="Fahal A.H."/>
            <person name="Kaneko S."/>
            <person name="Yaguchi T."/>
        </authorList>
    </citation>
    <scope>NUCLEOTIDE SEQUENCE [LARGE SCALE GENOMIC DNA]</scope>
    <source>
        <strain evidence="2 3">IFM 68171</strain>
    </source>
</reference>